<feature type="domain" description="Xylose isomerase-like TIM barrel" evidence="10">
    <location>
        <begin position="31"/>
        <end position="288"/>
    </location>
</feature>
<dbReference type="GO" id="GO:0003906">
    <property type="term" value="F:DNA-(apurinic or apyrimidinic site) endonuclease activity"/>
    <property type="evidence" value="ECO:0007669"/>
    <property type="project" value="TreeGrafter"/>
</dbReference>
<dbReference type="PROSITE" id="PS51432">
    <property type="entry name" value="AP_NUCLEASE_F2_4"/>
    <property type="match status" value="1"/>
</dbReference>
<feature type="compositionally biased region" description="Basic and acidic residues" evidence="9">
    <location>
        <begin position="308"/>
        <end position="330"/>
    </location>
</feature>
<protein>
    <recommendedName>
        <fullName evidence="3">Apurinic-apyrimidinic endonuclease 1</fullName>
    </recommendedName>
</protein>
<dbReference type="SUPFAM" id="SSF51658">
    <property type="entry name" value="Xylose isomerase-like"/>
    <property type="match status" value="1"/>
</dbReference>
<comment type="cofactor">
    <cofactor evidence="1">
        <name>Zn(2+)</name>
        <dbReference type="ChEBI" id="CHEBI:29105"/>
    </cofactor>
</comment>
<dbReference type="PROSITE" id="PS00731">
    <property type="entry name" value="AP_NUCLEASE_F2_3"/>
    <property type="match status" value="1"/>
</dbReference>
<keyword evidence="7" id="KW-0862">Zinc</keyword>
<dbReference type="GO" id="GO:0005739">
    <property type="term" value="C:mitochondrion"/>
    <property type="evidence" value="ECO:0007669"/>
    <property type="project" value="TreeGrafter"/>
</dbReference>
<evidence type="ECO:0000256" key="4">
    <source>
        <dbReference type="ARBA" id="ARBA00022723"/>
    </source>
</evidence>
<keyword evidence="12" id="KW-1185">Reference proteome</keyword>
<reference evidence="11" key="1">
    <citation type="submission" date="2023-03" db="EMBL/GenBank/DDBJ databases">
        <title>Near-Complete genome sequence of Lipomyces tetrasporous NRRL Y-64009, an oleaginous yeast capable of growing on lignocellulosic hydrolysates.</title>
        <authorList>
            <consortium name="Lawrence Berkeley National Laboratory"/>
            <person name="Jagtap S.S."/>
            <person name="Liu J.-J."/>
            <person name="Walukiewicz H.E."/>
            <person name="Pangilinan J."/>
            <person name="Lipzen A."/>
            <person name="Ahrendt S."/>
            <person name="Koriabine M."/>
            <person name="Cobaugh K."/>
            <person name="Salamov A."/>
            <person name="Yoshinaga Y."/>
            <person name="Ng V."/>
            <person name="Daum C."/>
            <person name="Grigoriev I.V."/>
            <person name="Slininger P.J."/>
            <person name="Dien B.S."/>
            <person name="Jin Y.-S."/>
            <person name="Rao C.V."/>
        </authorList>
    </citation>
    <scope>NUCLEOTIDE SEQUENCE</scope>
    <source>
        <strain evidence="11">NRRL Y-64009</strain>
    </source>
</reference>
<dbReference type="Proteomes" id="UP001217417">
    <property type="component" value="Unassembled WGS sequence"/>
</dbReference>
<keyword evidence="5" id="KW-0227">DNA damage</keyword>
<keyword evidence="4" id="KW-0479">Metal-binding</keyword>
<name>A0AAD7QT80_9ASCO</name>
<evidence type="ECO:0000256" key="5">
    <source>
        <dbReference type="ARBA" id="ARBA00022763"/>
    </source>
</evidence>
<dbReference type="Gene3D" id="3.20.20.150">
    <property type="entry name" value="Divalent-metal-dependent TIM barrel enzymes"/>
    <property type="match status" value="1"/>
</dbReference>
<dbReference type="EMBL" id="JARPMG010000004">
    <property type="protein sequence ID" value="KAJ8100935.1"/>
    <property type="molecule type" value="Genomic_DNA"/>
</dbReference>
<dbReference type="GO" id="GO:0006284">
    <property type="term" value="P:base-excision repair"/>
    <property type="evidence" value="ECO:0007669"/>
    <property type="project" value="TreeGrafter"/>
</dbReference>
<evidence type="ECO:0000256" key="7">
    <source>
        <dbReference type="ARBA" id="ARBA00022833"/>
    </source>
</evidence>
<keyword evidence="8" id="KW-0234">DNA repair</keyword>
<dbReference type="PROSITE" id="PS00729">
    <property type="entry name" value="AP_NUCLEASE_F2_1"/>
    <property type="match status" value="1"/>
</dbReference>
<evidence type="ECO:0000256" key="6">
    <source>
        <dbReference type="ARBA" id="ARBA00022801"/>
    </source>
</evidence>
<dbReference type="HAMAP" id="MF_00152">
    <property type="entry name" value="Nfo"/>
    <property type="match status" value="1"/>
</dbReference>
<dbReference type="FunFam" id="3.20.20.150:FF:000001">
    <property type="entry name" value="Probable endonuclease 4"/>
    <property type="match status" value="1"/>
</dbReference>
<dbReference type="PANTHER" id="PTHR21445:SF0">
    <property type="entry name" value="APURINIC-APYRIMIDINIC ENDONUCLEASE"/>
    <property type="match status" value="1"/>
</dbReference>
<evidence type="ECO:0000313" key="12">
    <source>
        <dbReference type="Proteomes" id="UP001217417"/>
    </source>
</evidence>
<dbReference type="InterPro" id="IPR013022">
    <property type="entry name" value="Xyl_isomerase-like_TIM-brl"/>
</dbReference>
<keyword evidence="11" id="KW-0413">Isomerase</keyword>
<comment type="caution">
    <text evidence="11">The sequence shown here is derived from an EMBL/GenBank/DDBJ whole genome shotgun (WGS) entry which is preliminary data.</text>
</comment>
<evidence type="ECO:0000313" key="11">
    <source>
        <dbReference type="EMBL" id="KAJ8100935.1"/>
    </source>
</evidence>
<dbReference type="GO" id="GO:0008081">
    <property type="term" value="F:phosphoric diester hydrolase activity"/>
    <property type="evidence" value="ECO:0007669"/>
    <property type="project" value="TreeGrafter"/>
</dbReference>
<dbReference type="SMART" id="SM00518">
    <property type="entry name" value="AP2Ec"/>
    <property type="match status" value="1"/>
</dbReference>
<dbReference type="InterPro" id="IPR018246">
    <property type="entry name" value="AP_endonuc_F2_Zn_BS"/>
</dbReference>
<dbReference type="CDD" id="cd00019">
    <property type="entry name" value="AP2Ec"/>
    <property type="match status" value="1"/>
</dbReference>
<evidence type="ECO:0000256" key="3">
    <source>
        <dbReference type="ARBA" id="ARBA00021759"/>
    </source>
</evidence>
<evidence type="ECO:0000256" key="1">
    <source>
        <dbReference type="ARBA" id="ARBA00001947"/>
    </source>
</evidence>
<organism evidence="11 12">
    <name type="scientific">Lipomyces tetrasporus</name>
    <dbReference type="NCBI Taxonomy" id="54092"/>
    <lineage>
        <taxon>Eukaryota</taxon>
        <taxon>Fungi</taxon>
        <taxon>Dikarya</taxon>
        <taxon>Ascomycota</taxon>
        <taxon>Saccharomycotina</taxon>
        <taxon>Lipomycetes</taxon>
        <taxon>Lipomycetales</taxon>
        <taxon>Lipomycetaceae</taxon>
        <taxon>Lipomyces</taxon>
    </lineage>
</organism>
<dbReference type="NCBIfam" id="NF002199">
    <property type="entry name" value="PRK01060.1-4"/>
    <property type="match status" value="1"/>
</dbReference>
<feature type="compositionally biased region" description="Basic residues" evidence="9">
    <location>
        <begin position="331"/>
        <end position="341"/>
    </location>
</feature>
<feature type="region of interest" description="Disordered" evidence="9">
    <location>
        <begin position="308"/>
        <end position="353"/>
    </location>
</feature>
<feature type="compositionally biased region" description="Acidic residues" evidence="9">
    <location>
        <begin position="344"/>
        <end position="353"/>
    </location>
</feature>
<evidence type="ECO:0000256" key="2">
    <source>
        <dbReference type="ARBA" id="ARBA00005340"/>
    </source>
</evidence>
<evidence type="ECO:0000259" key="10">
    <source>
        <dbReference type="Pfam" id="PF01261"/>
    </source>
</evidence>
<comment type="similarity">
    <text evidence="2">Belongs to the AP endonuclease 2 family.</text>
</comment>
<dbReference type="GO" id="GO:0008270">
    <property type="term" value="F:zinc ion binding"/>
    <property type="evidence" value="ECO:0007669"/>
    <property type="project" value="InterPro"/>
</dbReference>
<dbReference type="PROSITE" id="PS00730">
    <property type="entry name" value="AP_NUCLEASE_F2_2"/>
    <property type="match status" value="1"/>
</dbReference>
<gene>
    <name evidence="11" type="ORF">POJ06DRAFT_289463</name>
</gene>
<sequence length="353" mass="39760">MFPRVEGLKMFIGAHVSGAKGVHNAITNSYKIGGNAFALFVKQQRRWTSPPLKSEEIDQFGELLKEYNHGLTTCRHLLPHGSYLINLANLDDEKNHQAYSAFLDELQRCEHLGIGHYNFHPGSTLGLNKRDALTRLAANINAAIKATKFVKIVLENMAGKGNLIGSSFQDLADVIALVDDKSRVGVCIDTCHTFAAGYDIRTQELYDQMWSDFDKVIGLKYLSAIHLNDSKAPLGSNRDLHQNIGLGFLGLESFRILMNTKHVEGLPMILETPNHNDDTVWGREIKLLEWLIGRSKDDPEFVAKRDELWQKGASERKEAEAKTKKTDNKKQSKLSGKKKRKVETDEEDEDEDE</sequence>
<dbReference type="InterPro" id="IPR001719">
    <property type="entry name" value="AP_endonuc_2"/>
</dbReference>
<dbReference type="Pfam" id="PF01261">
    <property type="entry name" value="AP_endonuc_2"/>
    <property type="match status" value="1"/>
</dbReference>
<dbReference type="AlphaFoldDB" id="A0AAD7QT80"/>
<dbReference type="NCBIfam" id="TIGR00587">
    <property type="entry name" value="nfo"/>
    <property type="match status" value="1"/>
</dbReference>
<evidence type="ECO:0000256" key="8">
    <source>
        <dbReference type="ARBA" id="ARBA00023204"/>
    </source>
</evidence>
<dbReference type="GO" id="GO:0003677">
    <property type="term" value="F:DNA binding"/>
    <property type="evidence" value="ECO:0007669"/>
    <property type="project" value="InterPro"/>
</dbReference>
<evidence type="ECO:0000256" key="9">
    <source>
        <dbReference type="SAM" id="MobiDB-lite"/>
    </source>
</evidence>
<dbReference type="GeneID" id="80885481"/>
<accession>A0AAD7QT80</accession>
<dbReference type="GO" id="GO:0016853">
    <property type="term" value="F:isomerase activity"/>
    <property type="evidence" value="ECO:0007669"/>
    <property type="project" value="UniProtKB-KW"/>
</dbReference>
<dbReference type="PANTHER" id="PTHR21445">
    <property type="entry name" value="ENDONUCLEASE IV ENDODEOXYRIBONUCLEASE IV"/>
    <property type="match status" value="1"/>
</dbReference>
<proteinExistence type="inferred from homology"/>
<dbReference type="GO" id="GO:0005634">
    <property type="term" value="C:nucleus"/>
    <property type="evidence" value="ECO:0007669"/>
    <property type="project" value="TreeGrafter"/>
</dbReference>
<dbReference type="InterPro" id="IPR036237">
    <property type="entry name" value="Xyl_isomerase-like_sf"/>
</dbReference>
<dbReference type="RefSeq" id="XP_056044385.1">
    <property type="nucleotide sequence ID" value="XM_056190315.1"/>
</dbReference>
<keyword evidence="6" id="KW-0378">Hydrolase</keyword>